<dbReference type="InterPro" id="IPR007627">
    <property type="entry name" value="RNA_pol_sigma70_r2"/>
</dbReference>
<dbReference type="PANTHER" id="PTHR30376">
    <property type="entry name" value="SIGMA FACTOR RPOH HEAT SHOCK RELATED"/>
    <property type="match status" value="1"/>
</dbReference>
<dbReference type="Pfam" id="PF04542">
    <property type="entry name" value="Sigma70_r2"/>
    <property type="match status" value="1"/>
</dbReference>
<dbReference type="InterPro" id="IPR000943">
    <property type="entry name" value="RNA_pol_sigma70"/>
</dbReference>
<reference evidence="12 13" key="1">
    <citation type="submission" date="2023-07" db="EMBL/GenBank/DDBJ databases">
        <title>Genomic Encyclopedia of Type Strains, Phase IV (KMG-IV): sequencing the most valuable type-strain genomes for metagenomic binning, comparative biology and taxonomic classification.</title>
        <authorList>
            <person name="Goeker M."/>
        </authorList>
    </citation>
    <scope>NUCLEOTIDE SEQUENCE [LARGE SCALE GENOMIC DNA]</scope>
    <source>
        <strain evidence="12 13">DSM 3770</strain>
    </source>
</reference>
<dbReference type="CDD" id="cd06171">
    <property type="entry name" value="Sigma70_r4"/>
    <property type="match status" value="1"/>
</dbReference>
<evidence type="ECO:0000313" key="12">
    <source>
        <dbReference type="EMBL" id="MDQ0503304.1"/>
    </source>
</evidence>
<accession>A0ABU0L820</accession>
<feature type="short sequence motif" description="Interaction with polymerase core subunit RpoC" evidence="7">
    <location>
        <begin position="75"/>
        <end position="78"/>
    </location>
</feature>
<evidence type="ECO:0000256" key="4">
    <source>
        <dbReference type="ARBA" id="ARBA00023082"/>
    </source>
</evidence>
<dbReference type="Pfam" id="PF04545">
    <property type="entry name" value="Sigma70_r4"/>
    <property type="match status" value="1"/>
</dbReference>
<dbReference type="NCBIfam" id="TIGR02392">
    <property type="entry name" value="rpoH_proteo"/>
    <property type="match status" value="1"/>
</dbReference>
<comment type="similarity">
    <text evidence="7">Belongs to the sigma-70 factor family. RpoH subfamily.</text>
</comment>
<feature type="region of interest" description="Sigma-70 factor domain-2" evidence="7">
    <location>
        <begin position="51"/>
        <end position="120"/>
    </location>
</feature>
<keyword evidence="5 7" id="KW-0238">DNA-binding</keyword>
<dbReference type="Proteomes" id="UP001241747">
    <property type="component" value="Unassembled WGS sequence"/>
</dbReference>
<keyword evidence="4 7" id="KW-0731">Sigma factor</keyword>
<dbReference type="SUPFAM" id="SSF88946">
    <property type="entry name" value="Sigma2 domain of RNA polymerase sigma factors"/>
    <property type="match status" value="1"/>
</dbReference>
<feature type="domain" description="RNA polymerase sigma-70" evidence="10">
    <location>
        <begin position="75"/>
        <end position="88"/>
    </location>
</feature>
<proteinExistence type="inferred from homology"/>
<dbReference type="PROSITE" id="PS00716">
    <property type="entry name" value="SIGMA70_2"/>
    <property type="match status" value="1"/>
</dbReference>
<dbReference type="InterPro" id="IPR012759">
    <property type="entry name" value="RNA_pol_sigma_RpoH_proteobac"/>
</dbReference>
<feature type="domain" description="RNA polymerase sigma-70" evidence="11">
    <location>
        <begin position="251"/>
        <end position="277"/>
    </location>
</feature>
<evidence type="ECO:0000256" key="5">
    <source>
        <dbReference type="ARBA" id="ARBA00023125"/>
    </source>
</evidence>
<keyword evidence="1 7" id="KW-0963">Cytoplasm</keyword>
<dbReference type="InterPro" id="IPR007630">
    <property type="entry name" value="RNA_pol_sigma70_r4"/>
</dbReference>
<evidence type="ECO:0000256" key="1">
    <source>
        <dbReference type="ARBA" id="ARBA00022490"/>
    </source>
</evidence>
<organism evidence="12 13">
    <name type="scientific">Xanthobacter agilis</name>
    <dbReference type="NCBI Taxonomy" id="47492"/>
    <lineage>
        <taxon>Bacteria</taxon>
        <taxon>Pseudomonadati</taxon>
        <taxon>Pseudomonadota</taxon>
        <taxon>Alphaproteobacteria</taxon>
        <taxon>Hyphomicrobiales</taxon>
        <taxon>Xanthobacteraceae</taxon>
        <taxon>Xanthobacter</taxon>
    </lineage>
</organism>
<comment type="subcellular location">
    <subcellularLocation>
        <location evidence="7">Cytoplasm</location>
    </subcellularLocation>
</comment>
<comment type="subunit">
    <text evidence="7">Interacts with the RNA polymerase core enzyme.</text>
</comment>
<evidence type="ECO:0000259" key="11">
    <source>
        <dbReference type="PROSITE" id="PS00716"/>
    </source>
</evidence>
<dbReference type="PANTHER" id="PTHR30376:SF3">
    <property type="entry name" value="RNA POLYMERASE SIGMA FACTOR RPOH"/>
    <property type="match status" value="1"/>
</dbReference>
<keyword evidence="13" id="KW-1185">Reference proteome</keyword>
<evidence type="ECO:0000256" key="7">
    <source>
        <dbReference type="HAMAP-Rule" id="MF_00961"/>
    </source>
</evidence>
<dbReference type="PRINTS" id="PR00046">
    <property type="entry name" value="SIGMA70FCT"/>
</dbReference>
<keyword evidence="2 7" id="KW-0805">Transcription regulation</keyword>
<dbReference type="NCBIfam" id="NF005143">
    <property type="entry name" value="PRK06596.1"/>
    <property type="match status" value="1"/>
</dbReference>
<keyword evidence="3 7" id="KW-0346">Stress response</keyword>
<dbReference type="HAMAP" id="MF_00961">
    <property type="entry name" value="Sigma70_RpoH"/>
    <property type="match status" value="1"/>
</dbReference>
<dbReference type="Pfam" id="PF00140">
    <property type="entry name" value="Sigma70_r1_2"/>
    <property type="match status" value="1"/>
</dbReference>
<keyword evidence="6 7" id="KW-0804">Transcription</keyword>
<evidence type="ECO:0000256" key="6">
    <source>
        <dbReference type="ARBA" id="ARBA00023163"/>
    </source>
</evidence>
<dbReference type="InterPro" id="IPR013325">
    <property type="entry name" value="RNA_pol_sigma_r2"/>
</dbReference>
<sequence length="325" mass="36469">MAKTMSIPSAEGGLTRYLEEIRRFPMLEPQEEYMLAKSWREHGDRDAAHKLVTSHLRLVAKIAMGYRGYGLPISEVISEGNVGLMQAVKRFEPEKGFRLATYAMWWIRASIQEYILRSWSLVKMGTTAAQKKLFFNLRKAKSQISAFDEGDLKPDQVAQIATKLGVSEQEVVDMNRRLSGDASLNAPIREDSEGGEWQDWLVDDSLDQEEQLAETEELDNRRSALAGALSVLNERERRIFEARRLSEDPMTLEDLAAEFGVSRERVRQIEVRAFEKVQKAVMDRMRASVGGPEDEVSLPANGKEPRAPAKVSGKMSAGKAAPAPV</sequence>
<dbReference type="EMBL" id="JAUSVY010000001">
    <property type="protein sequence ID" value="MDQ0503304.1"/>
    <property type="molecule type" value="Genomic_DNA"/>
</dbReference>
<dbReference type="InterPro" id="IPR014284">
    <property type="entry name" value="RNA_pol_sigma-70_dom"/>
</dbReference>
<dbReference type="PROSITE" id="PS00715">
    <property type="entry name" value="SIGMA70_1"/>
    <property type="match status" value="1"/>
</dbReference>
<dbReference type="SUPFAM" id="SSF88659">
    <property type="entry name" value="Sigma3 and sigma4 domains of RNA polymerase sigma factors"/>
    <property type="match status" value="1"/>
</dbReference>
<evidence type="ECO:0000256" key="9">
    <source>
        <dbReference type="SAM" id="MobiDB-lite"/>
    </source>
</evidence>
<dbReference type="InterPro" id="IPR009042">
    <property type="entry name" value="RNA_pol_sigma70_r1_2"/>
</dbReference>
<evidence type="ECO:0000256" key="3">
    <source>
        <dbReference type="ARBA" id="ARBA00023016"/>
    </source>
</evidence>
<dbReference type="InterPro" id="IPR050813">
    <property type="entry name" value="Sigma-70_Factor"/>
</dbReference>
<dbReference type="Gene3D" id="1.20.140.160">
    <property type="match status" value="1"/>
</dbReference>
<evidence type="ECO:0000256" key="8">
    <source>
        <dbReference type="NCBIfam" id="TIGR02392"/>
    </source>
</evidence>
<comment type="function">
    <text evidence="7">Sigma factors are initiation factors that promote the attachment of RNA polymerase to specific initiation sites and are then released. This sigma factor is involved in regulation of expression of heat shock genes.</text>
</comment>
<feature type="region of interest" description="Disordered" evidence="9">
    <location>
        <begin position="285"/>
        <end position="325"/>
    </location>
</feature>
<evidence type="ECO:0000313" key="13">
    <source>
        <dbReference type="Proteomes" id="UP001241747"/>
    </source>
</evidence>
<dbReference type="Gene3D" id="1.20.120.1810">
    <property type="match status" value="1"/>
</dbReference>
<dbReference type="NCBIfam" id="TIGR02937">
    <property type="entry name" value="sigma70-ECF"/>
    <property type="match status" value="1"/>
</dbReference>
<comment type="caution">
    <text evidence="12">The sequence shown here is derived from an EMBL/GenBank/DDBJ whole genome shotgun (WGS) entry which is preliminary data.</text>
</comment>
<dbReference type="InterPro" id="IPR013324">
    <property type="entry name" value="RNA_pol_sigma_r3/r4-like"/>
</dbReference>
<feature type="DNA-binding region" description="H-T-H motif" evidence="7">
    <location>
        <begin position="252"/>
        <end position="271"/>
    </location>
</feature>
<gene>
    <name evidence="7" type="primary">rpoH</name>
    <name evidence="12" type="ORF">QOZ94_000074</name>
</gene>
<protein>
    <recommendedName>
        <fullName evidence="7 8">RNA polymerase sigma factor RpoH</fullName>
    </recommendedName>
    <alternativeName>
        <fullName evidence="7">RNA polymerase sigma-32 factor</fullName>
    </alternativeName>
</protein>
<name>A0ABU0L820_XANAG</name>
<evidence type="ECO:0000256" key="2">
    <source>
        <dbReference type="ARBA" id="ARBA00023015"/>
    </source>
</evidence>
<evidence type="ECO:0000259" key="10">
    <source>
        <dbReference type="PROSITE" id="PS00715"/>
    </source>
</evidence>
<comment type="caution">
    <text evidence="7">Lacks conserved residue(s) required for the propagation of feature annotation.</text>
</comment>